<organism evidence="2 3">
    <name type="scientific">Terriglobus aquaticus</name>
    <dbReference type="NCBI Taxonomy" id="940139"/>
    <lineage>
        <taxon>Bacteria</taxon>
        <taxon>Pseudomonadati</taxon>
        <taxon>Acidobacteriota</taxon>
        <taxon>Terriglobia</taxon>
        <taxon>Terriglobales</taxon>
        <taxon>Acidobacteriaceae</taxon>
        <taxon>Terriglobus</taxon>
    </lineage>
</organism>
<keyword evidence="2" id="KW-0808">Transferase</keyword>
<evidence type="ECO:0000259" key="1">
    <source>
        <dbReference type="Pfam" id="PF13439"/>
    </source>
</evidence>
<protein>
    <submittedName>
        <fullName evidence="2">Glycosyltransferase</fullName>
        <ecNumber evidence="2">2.4.-.-</ecNumber>
    </submittedName>
</protein>
<dbReference type="PANTHER" id="PTHR45947:SF3">
    <property type="entry name" value="SULFOQUINOVOSYL TRANSFERASE SQD2"/>
    <property type="match status" value="1"/>
</dbReference>
<dbReference type="PANTHER" id="PTHR45947">
    <property type="entry name" value="SULFOQUINOVOSYL TRANSFERASE SQD2"/>
    <property type="match status" value="1"/>
</dbReference>
<dbReference type="Pfam" id="PF13439">
    <property type="entry name" value="Glyco_transf_4"/>
    <property type="match status" value="1"/>
</dbReference>
<dbReference type="SUPFAM" id="SSF53756">
    <property type="entry name" value="UDP-Glycosyltransferase/glycogen phosphorylase"/>
    <property type="match status" value="1"/>
</dbReference>
<gene>
    <name evidence="2" type="ORF">ACK2TP_14980</name>
</gene>
<comment type="caution">
    <text evidence="2">The sequence shown here is derived from an EMBL/GenBank/DDBJ whole genome shotgun (WGS) entry which is preliminary data.</text>
</comment>
<name>A0ABW9KMP9_9BACT</name>
<keyword evidence="2" id="KW-0328">Glycosyltransferase</keyword>
<proteinExistence type="predicted"/>
<dbReference type="InterPro" id="IPR028098">
    <property type="entry name" value="Glyco_trans_4-like_N"/>
</dbReference>
<dbReference type="Pfam" id="PF13692">
    <property type="entry name" value="Glyco_trans_1_4"/>
    <property type="match status" value="1"/>
</dbReference>
<dbReference type="Gene3D" id="3.40.50.2000">
    <property type="entry name" value="Glycogen Phosphorylase B"/>
    <property type="match status" value="2"/>
</dbReference>
<dbReference type="RefSeq" id="WP_263414751.1">
    <property type="nucleotide sequence ID" value="NZ_BAABBH010000001.1"/>
</dbReference>
<dbReference type="GO" id="GO:0016757">
    <property type="term" value="F:glycosyltransferase activity"/>
    <property type="evidence" value="ECO:0007669"/>
    <property type="project" value="UniProtKB-KW"/>
</dbReference>
<reference evidence="2 3" key="1">
    <citation type="submission" date="2024-12" db="EMBL/GenBank/DDBJ databases">
        <authorList>
            <person name="Lee Y."/>
        </authorList>
    </citation>
    <scope>NUCLEOTIDE SEQUENCE [LARGE SCALE GENOMIC DNA]</scope>
    <source>
        <strain evidence="2 3">03SUJ4</strain>
    </source>
</reference>
<dbReference type="Proteomes" id="UP001634747">
    <property type="component" value="Unassembled WGS sequence"/>
</dbReference>
<keyword evidence="3" id="KW-1185">Reference proteome</keyword>
<evidence type="ECO:0000313" key="3">
    <source>
        <dbReference type="Proteomes" id="UP001634747"/>
    </source>
</evidence>
<feature type="domain" description="Glycosyltransferase subfamily 4-like N-terminal" evidence="1">
    <location>
        <begin position="14"/>
        <end position="195"/>
    </location>
</feature>
<evidence type="ECO:0000313" key="2">
    <source>
        <dbReference type="EMBL" id="MFN2977074.1"/>
    </source>
</evidence>
<sequence length="378" mass="41788">MRIAFLPDSFHEVNGVAHTARNYTSYAQRHNVPFLCIRAGQQQPALQQHGSVLSLELPRSRLSVPIEKDLSFDPLFARHARAVGYVLKQFRPDVIHITGPSELGILGAFFARRHGIPLAASWHTNVHEYAGRRLQALSRFLPALPRAAEAASLSLTARFYRMARVLFAPNEELCELLERRTGRPAHRMPRGVDTDLFNPARRTRPQDDGTFLLGYVGRLSVEKNVALLPTIQLDLRARGIANTRFVIVGHGSEEAALRSALPDAIFPGVLKGEALAQAYADMDLFVFPSETDTFGNVVLEALASGVPALVTRGGGPKFIVLDNRTGLIRAPTEFTESIAGLLLSDQLRNMSSAARQNALTWSWDAVFDGVRQVYEQTF</sequence>
<dbReference type="InterPro" id="IPR050194">
    <property type="entry name" value="Glycosyltransferase_grp1"/>
</dbReference>
<dbReference type="EMBL" id="JBJYXY010000001">
    <property type="protein sequence ID" value="MFN2977074.1"/>
    <property type="molecule type" value="Genomic_DNA"/>
</dbReference>
<accession>A0ABW9KMP9</accession>
<dbReference type="EC" id="2.4.-.-" evidence="2"/>